<evidence type="ECO:0000256" key="10">
    <source>
        <dbReference type="ARBA" id="ARBA00022840"/>
    </source>
</evidence>
<dbReference type="EC" id="2.7.1.35" evidence="5"/>
<proteinExistence type="evidence at transcript level"/>
<name>A0A2P2IA92_9CRUS</name>
<evidence type="ECO:0000256" key="4">
    <source>
        <dbReference type="ARBA" id="ARBA00008805"/>
    </source>
</evidence>
<evidence type="ECO:0000313" key="16">
    <source>
        <dbReference type="EMBL" id="LAB70933.1"/>
    </source>
</evidence>
<dbReference type="SUPFAM" id="SSF53613">
    <property type="entry name" value="Ribokinase-like"/>
    <property type="match status" value="1"/>
</dbReference>
<protein>
    <recommendedName>
        <fullName evidence="6">Pyridoxal kinase</fullName>
        <ecNumber evidence="5">2.7.1.35</ecNumber>
    </recommendedName>
    <alternativeName>
        <fullName evidence="11">Pyridoxine kinase</fullName>
    </alternativeName>
</protein>
<dbReference type="CDD" id="cd01173">
    <property type="entry name" value="pyridoxal_pyridoxamine_kinase"/>
    <property type="match status" value="1"/>
</dbReference>
<keyword evidence="10" id="KW-0067">ATP-binding</keyword>
<evidence type="ECO:0000256" key="8">
    <source>
        <dbReference type="ARBA" id="ARBA00022741"/>
    </source>
</evidence>
<comment type="pathway">
    <text evidence="3">Cofactor metabolism; pyridoxal 5'-phosphate salvage; pyridoxal 5'-phosphate from pyridoxal: step 1/1.</text>
</comment>
<evidence type="ECO:0000256" key="12">
    <source>
        <dbReference type="ARBA" id="ARBA00047310"/>
    </source>
</evidence>
<keyword evidence="9 16" id="KW-0418">Kinase</keyword>
<dbReference type="PANTHER" id="PTHR10534">
    <property type="entry name" value="PYRIDOXAL KINASE"/>
    <property type="match status" value="1"/>
</dbReference>
<dbReference type="GO" id="GO:0005524">
    <property type="term" value="F:ATP binding"/>
    <property type="evidence" value="ECO:0007669"/>
    <property type="project" value="UniProtKB-KW"/>
</dbReference>
<dbReference type="InterPro" id="IPR013749">
    <property type="entry name" value="PM/HMP-P_kinase-1"/>
</dbReference>
<evidence type="ECO:0000259" key="15">
    <source>
        <dbReference type="Pfam" id="PF08543"/>
    </source>
</evidence>
<evidence type="ECO:0000256" key="11">
    <source>
        <dbReference type="ARBA" id="ARBA00032808"/>
    </source>
</evidence>
<dbReference type="PANTHER" id="PTHR10534:SF2">
    <property type="entry name" value="PYRIDOXAL KINASE"/>
    <property type="match status" value="1"/>
</dbReference>
<comment type="pathway">
    <text evidence="1">Cofactor metabolism; pyridoxal 5'-phosphate salvage; pyridoxamine 5'-phosphate from pyridoxamine: step 1/1.</text>
</comment>
<comment type="catalytic activity">
    <reaction evidence="13">
        <text>pyridoxal + ATP = pyridoxal 5'-phosphate + ADP + H(+)</text>
        <dbReference type="Rhea" id="RHEA:10224"/>
        <dbReference type="ChEBI" id="CHEBI:15378"/>
        <dbReference type="ChEBI" id="CHEBI:17310"/>
        <dbReference type="ChEBI" id="CHEBI:30616"/>
        <dbReference type="ChEBI" id="CHEBI:456216"/>
        <dbReference type="ChEBI" id="CHEBI:597326"/>
        <dbReference type="EC" id="2.7.1.35"/>
    </reaction>
    <physiologicalReaction direction="left-to-right" evidence="13">
        <dbReference type="Rhea" id="RHEA:10225"/>
    </physiologicalReaction>
</comment>
<dbReference type="GO" id="GO:0008478">
    <property type="term" value="F:pyridoxal kinase activity"/>
    <property type="evidence" value="ECO:0007669"/>
    <property type="project" value="UniProtKB-EC"/>
</dbReference>
<organism evidence="16">
    <name type="scientific">Hirondellea gigas</name>
    <dbReference type="NCBI Taxonomy" id="1518452"/>
    <lineage>
        <taxon>Eukaryota</taxon>
        <taxon>Metazoa</taxon>
        <taxon>Ecdysozoa</taxon>
        <taxon>Arthropoda</taxon>
        <taxon>Crustacea</taxon>
        <taxon>Multicrustacea</taxon>
        <taxon>Malacostraca</taxon>
        <taxon>Eumalacostraca</taxon>
        <taxon>Peracarida</taxon>
        <taxon>Amphipoda</taxon>
        <taxon>Amphilochidea</taxon>
        <taxon>Lysianassida</taxon>
        <taxon>Lysianassidira</taxon>
        <taxon>Lysianassoidea</taxon>
        <taxon>Lysianassidae</taxon>
        <taxon>Hirondellea</taxon>
    </lineage>
</organism>
<comment type="catalytic activity">
    <reaction evidence="12">
        <text>pyridoxamine + ATP = pyridoxamine 5'-phosphate + ADP + H(+)</text>
        <dbReference type="Rhea" id="RHEA:25104"/>
        <dbReference type="ChEBI" id="CHEBI:15378"/>
        <dbReference type="ChEBI" id="CHEBI:30616"/>
        <dbReference type="ChEBI" id="CHEBI:57761"/>
        <dbReference type="ChEBI" id="CHEBI:58451"/>
        <dbReference type="ChEBI" id="CHEBI:456216"/>
        <dbReference type="EC" id="2.7.1.35"/>
    </reaction>
    <physiologicalReaction direction="left-to-right" evidence="12">
        <dbReference type="Rhea" id="RHEA:25105"/>
    </physiologicalReaction>
</comment>
<dbReference type="EMBL" id="IACF01005347">
    <property type="protein sequence ID" value="LAB70933.1"/>
    <property type="molecule type" value="mRNA"/>
</dbReference>
<keyword evidence="8" id="KW-0547">Nucleotide-binding</keyword>
<comment type="similarity">
    <text evidence="4">Belongs to the pyridoxine kinase family.</text>
</comment>
<comment type="pathway">
    <text evidence="2">Cofactor metabolism; pyridoxal 5'-phosphate salvage; pyridoxine 5'-phosphate from pyridoxine: step 1/1.</text>
</comment>
<accession>A0A2P2IA92</accession>
<evidence type="ECO:0000256" key="3">
    <source>
        <dbReference type="ARBA" id="ARBA00005210"/>
    </source>
</evidence>
<dbReference type="UniPathway" id="UPA01068">
    <property type="reaction ID" value="UER00298"/>
</dbReference>
<reference evidence="16" key="1">
    <citation type="journal article" date="2018" name="Biosci. Biotechnol. Biochem.">
        <title>Polysaccharide hydrolase of the hadal zone amphipods Hirondellea gigas.</title>
        <authorList>
            <person name="Kobayashi H."/>
            <person name="Nagahama T."/>
            <person name="Arai W."/>
            <person name="Sasagawa Y."/>
            <person name="Umeda M."/>
            <person name="Hayashi T."/>
            <person name="Nikaido I."/>
            <person name="Watanabe H."/>
            <person name="Oguri K."/>
            <person name="Kitazato H."/>
            <person name="Fujioka K."/>
            <person name="Kido Y."/>
            <person name="Takami H."/>
        </authorList>
    </citation>
    <scope>NUCLEOTIDE SEQUENCE</scope>
    <source>
        <tissue evidence="16">Whole body</tissue>
    </source>
</reference>
<evidence type="ECO:0000256" key="7">
    <source>
        <dbReference type="ARBA" id="ARBA00022679"/>
    </source>
</evidence>
<dbReference type="InterPro" id="IPR029056">
    <property type="entry name" value="Ribokinase-like"/>
</dbReference>
<dbReference type="Pfam" id="PF08543">
    <property type="entry name" value="Phos_pyr_kin"/>
    <property type="match status" value="1"/>
</dbReference>
<dbReference type="GO" id="GO:0009443">
    <property type="term" value="P:pyridoxal 5'-phosphate salvage"/>
    <property type="evidence" value="ECO:0007669"/>
    <property type="project" value="InterPro"/>
</dbReference>
<dbReference type="GO" id="GO:0005829">
    <property type="term" value="C:cytosol"/>
    <property type="evidence" value="ECO:0007669"/>
    <property type="project" value="TreeGrafter"/>
</dbReference>
<dbReference type="Gene3D" id="3.40.1190.20">
    <property type="match status" value="1"/>
</dbReference>
<dbReference type="AlphaFoldDB" id="A0A2P2IA92"/>
<evidence type="ECO:0000256" key="6">
    <source>
        <dbReference type="ARBA" id="ARBA00018134"/>
    </source>
</evidence>
<evidence type="ECO:0000256" key="13">
    <source>
        <dbReference type="ARBA" id="ARBA00047377"/>
    </source>
</evidence>
<evidence type="ECO:0000256" key="14">
    <source>
        <dbReference type="ARBA" id="ARBA00048524"/>
    </source>
</evidence>
<evidence type="ECO:0000256" key="2">
    <source>
        <dbReference type="ARBA" id="ARBA00004835"/>
    </source>
</evidence>
<comment type="catalytic activity">
    <reaction evidence="14">
        <text>pyridoxine + ATP = pyridoxine 5'-phosphate + ADP + H(+)</text>
        <dbReference type="Rhea" id="RHEA:25108"/>
        <dbReference type="ChEBI" id="CHEBI:15378"/>
        <dbReference type="ChEBI" id="CHEBI:16709"/>
        <dbReference type="ChEBI" id="CHEBI:30616"/>
        <dbReference type="ChEBI" id="CHEBI:58589"/>
        <dbReference type="ChEBI" id="CHEBI:456216"/>
        <dbReference type="EC" id="2.7.1.35"/>
    </reaction>
    <physiologicalReaction direction="left-to-right" evidence="14">
        <dbReference type="Rhea" id="RHEA:25109"/>
    </physiologicalReaction>
</comment>
<sequence length="321" mass="35018">MAEGRVLSLQSHVVHGYVGNKSATFPLQVLGLEVDAINSVQFSNHTGYPHFKGQVMNAEQLEELMEGLHLNGISSGLYTHLLTGYVGSESFLRAVEKTVHTLKKNNPGLLYVCDPVMGDNGRMYVPAELLPVYRDNIVPLADIITPNQYEAELLSGLIIKEERDVAAVMSWFHNKGVKTVVLSSTDLGSTSELICIASTKNTDGSLTQLRIAIPRFPVNFTGTGDLFASLLLGWLHRTHDQLKMSVENTVATMQSVLSATVEHALASTCKNSGAVPPAVGTAEYNARLASLTKRDLELRLVQSLDQIRNPKPSIRAVITRL</sequence>
<feature type="domain" description="Pyridoxamine kinase/Phosphomethylpyrimidine kinase" evidence="15">
    <location>
        <begin position="83"/>
        <end position="258"/>
    </location>
</feature>
<evidence type="ECO:0000256" key="9">
    <source>
        <dbReference type="ARBA" id="ARBA00022777"/>
    </source>
</evidence>
<dbReference type="NCBIfam" id="TIGR00687">
    <property type="entry name" value="pyridox_kin"/>
    <property type="match status" value="1"/>
</dbReference>
<dbReference type="InterPro" id="IPR004625">
    <property type="entry name" value="PyrdxlKinase"/>
</dbReference>
<evidence type="ECO:0000256" key="5">
    <source>
        <dbReference type="ARBA" id="ARBA00012104"/>
    </source>
</evidence>
<keyword evidence="7" id="KW-0808">Transferase</keyword>
<evidence type="ECO:0000256" key="1">
    <source>
        <dbReference type="ARBA" id="ARBA00004750"/>
    </source>
</evidence>